<comment type="caution">
    <text evidence="5">The sequence shown here is derived from an EMBL/GenBank/DDBJ whole genome shotgun (WGS) entry which is preliminary data.</text>
</comment>
<proteinExistence type="predicted"/>
<dbReference type="Proteomes" id="UP000304880">
    <property type="component" value="Unassembled WGS sequence"/>
</dbReference>
<dbReference type="EMBL" id="VDDC01000069">
    <property type="protein sequence ID" value="TNH37584.1"/>
    <property type="molecule type" value="Genomic_DNA"/>
</dbReference>
<feature type="domain" description="Glycosyltransferase subfamily 4-like N-terminal" evidence="4">
    <location>
        <begin position="17"/>
        <end position="168"/>
    </location>
</feature>
<protein>
    <submittedName>
        <fullName evidence="5">Glycosyltransferase</fullName>
    </submittedName>
</protein>
<dbReference type="InterPro" id="IPR028098">
    <property type="entry name" value="Glyco_trans_4-like_N"/>
</dbReference>
<dbReference type="InterPro" id="IPR001296">
    <property type="entry name" value="Glyco_trans_1"/>
</dbReference>
<evidence type="ECO:0000259" key="3">
    <source>
        <dbReference type="Pfam" id="PF00534"/>
    </source>
</evidence>
<gene>
    <name evidence="5" type="ORF">FHD67_19540</name>
</gene>
<keyword evidence="2 5" id="KW-0808">Transferase</keyword>
<evidence type="ECO:0000313" key="6">
    <source>
        <dbReference type="Proteomes" id="UP000304880"/>
    </source>
</evidence>
<dbReference type="SUPFAM" id="SSF53756">
    <property type="entry name" value="UDP-Glycosyltransferase/glycogen phosphorylase"/>
    <property type="match status" value="1"/>
</dbReference>
<dbReference type="GO" id="GO:0016757">
    <property type="term" value="F:glycosyltransferase activity"/>
    <property type="evidence" value="ECO:0007669"/>
    <property type="project" value="UniProtKB-KW"/>
</dbReference>
<accession>A0A5C4R1F5</accession>
<name>A0A5C4R1F5_9RHOB</name>
<feature type="domain" description="Glycosyl transferase family 1" evidence="3">
    <location>
        <begin position="188"/>
        <end position="319"/>
    </location>
</feature>
<keyword evidence="6" id="KW-1185">Reference proteome</keyword>
<dbReference type="PANTHER" id="PTHR12526:SF510">
    <property type="entry name" value="D-INOSITOL 3-PHOSPHATE GLYCOSYLTRANSFERASE"/>
    <property type="match status" value="1"/>
</dbReference>
<dbReference type="Pfam" id="PF00534">
    <property type="entry name" value="Glycos_transf_1"/>
    <property type="match status" value="1"/>
</dbReference>
<evidence type="ECO:0000259" key="4">
    <source>
        <dbReference type="Pfam" id="PF13439"/>
    </source>
</evidence>
<dbReference type="PANTHER" id="PTHR12526">
    <property type="entry name" value="GLYCOSYLTRANSFERASE"/>
    <property type="match status" value="1"/>
</dbReference>
<dbReference type="AlphaFoldDB" id="A0A5C4R1F5"/>
<evidence type="ECO:0000256" key="1">
    <source>
        <dbReference type="ARBA" id="ARBA00022676"/>
    </source>
</evidence>
<evidence type="ECO:0000256" key="2">
    <source>
        <dbReference type="ARBA" id="ARBA00022679"/>
    </source>
</evidence>
<dbReference type="Gene3D" id="3.40.50.2000">
    <property type="entry name" value="Glycogen Phosphorylase B"/>
    <property type="match status" value="2"/>
</dbReference>
<evidence type="ECO:0000313" key="5">
    <source>
        <dbReference type="EMBL" id="TNH37584.1"/>
    </source>
</evidence>
<keyword evidence="1" id="KW-0328">Glycosyltransferase</keyword>
<sequence length="362" mass="39749">MNVLFGSGKGYPPEFSGGVQSSTHHLALQLMASGHQPSVLAALFGTGTFGLKARIKLKLSRRPGVIDRLPGYPVIRAWFPWEAARFAVQKLKPDVAVVQCHQSVPIGKALQAQGVPIVVYLRNVEFHELGGDLRELTSAHYIANSDFTARTYKEKFGVDATVIPPTINSGQYRTPTTGEYVTLINPYPEKGFDRAVQIARECPDIPFLFVESWTLGDAYRAQIEQVIASLPNVCLEGRTPDMKTIYGRTKILLAPSKWEEAWGRVASEAHCSGIPVIGSRRGGLPEAIGAGGLVLDYDAPLDHWVAAVRSLWFDPNAYMALSVAALEYSKRPQMQLDTQFATFLATLERARQAGVMRHDSAI</sequence>
<dbReference type="Pfam" id="PF13439">
    <property type="entry name" value="Glyco_transf_4"/>
    <property type="match status" value="1"/>
</dbReference>
<reference evidence="5 6" key="1">
    <citation type="submission" date="2019-06" db="EMBL/GenBank/DDBJ databases">
        <authorList>
            <person name="Li J."/>
        </authorList>
    </citation>
    <scope>NUCLEOTIDE SEQUENCE [LARGE SCALE GENOMIC DNA]</scope>
    <source>
        <strain evidence="5 6">CGMCC 1.8012</strain>
    </source>
</reference>
<organism evidence="5 6">
    <name type="scientific">Paracoccus haeundaensis</name>
    <dbReference type="NCBI Taxonomy" id="225362"/>
    <lineage>
        <taxon>Bacteria</taxon>
        <taxon>Pseudomonadati</taxon>
        <taxon>Pseudomonadota</taxon>
        <taxon>Alphaproteobacteria</taxon>
        <taxon>Rhodobacterales</taxon>
        <taxon>Paracoccaceae</taxon>
        <taxon>Paracoccus</taxon>
    </lineage>
</organism>